<dbReference type="GO" id="GO:0009252">
    <property type="term" value="P:peptidoglycan biosynthetic process"/>
    <property type="evidence" value="ECO:0007669"/>
    <property type="project" value="UniProtKB-UniRule"/>
</dbReference>
<feature type="transmembrane region" description="Helical" evidence="16">
    <location>
        <begin position="12"/>
        <end position="34"/>
    </location>
</feature>
<evidence type="ECO:0000256" key="3">
    <source>
        <dbReference type="ARBA" id="ARBA00022475"/>
    </source>
</evidence>
<evidence type="ECO:0000256" key="10">
    <source>
        <dbReference type="ARBA" id="ARBA00022989"/>
    </source>
</evidence>
<keyword evidence="18" id="KW-1185">Reference proteome</keyword>
<dbReference type="GO" id="GO:0032153">
    <property type="term" value="C:cell division site"/>
    <property type="evidence" value="ECO:0007669"/>
    <property type="project" value="UniProtKB-UniRule"/>
</dbReference>
<dbReference type="UniPathway" id="UPA00219"/>
<dbReference type="GO" id="GO:0015648">
    <property type="term" value="F:lipid-linked peptidoglycan transporter activity"/>
    <property type="evidence" value="ECO:0007669"/>
    <property type="project" value="TreeGrafter"/>
</dbReference>
<evidence type="ECO:0000256" key="15">
    <source>
        <dbReference type="ARBA" id="ARBA00049902"/>
    </source>
</evidence>
<name>A0A1I3YII0_9GAMM</name>
<reference evidence="18" key="1">
    <citation type="submission" date="2016-10" db="EMBL/GenBank/DDBJ databases">
        <authorList>
            <person name="Varghese N."/>
            <person name="Submissions S."/>
        </authorList>
    </citation>
    <scope>NUCLEOTIDE SEQUENCE [LARGE SCALE GENOMIC DNA]</scope>
    <source>
        <strain evidence="18">DSM 11578</strain>
    </source>
</reference>
<dbReference type="InterPro" id="IPR001182">
    <property type="entry name" value="FtsW/RodA"/>
</dbReference>
<dbReference type="AlphaFoldDB" id="A0A1I3YII0"/>
<evidence type="ECO:0000256" key="1">
    <source>
        <dbReference type="ARBA" id="ARBA00004651"/>
    </source>
</evidence>
<keyword evidence="12 16" id="KW-0131">Cell cycle</keyword>
<dbReference type="HAMAP" id="MF_00913">
    <property type="entry name" value="PGT_FtsW_proteobact"/>
    <property type="match status" value="1"/>
</dbReference>
<comment type="similarity">
    <text evidence="14 16">Belongs to the SEDS family. FtsW subfamily.</text>
</comment>
<evidence type="ECO:0000256" key="4">
    <source>
        <dbReference type="ARBA" id="ARBA00022618"/>
    </source>
</evidence>
<keyword evidence="16" id="KW-0997">Cell inner membrane</keyword>
<dbReference type="OrthoDB" id="9768187at2"/>
<keyword evidence="9 16" id="KW-0573">Peptidoglycan synthesis</keyword>
<keyword evidence="10 16" id="KW-1133">Transmembrane helix</keyword>
<keyword evidence="6 16" id="KW-0808">Transferase</keyword>
<evidence type="ECO:0000256" key="14">
    <source>
        <dbReference type="ARBA" id="ARBA00038053"/>
    </source>
</evidence>
<keyword evidence="3 16" id="KW-1003">Cell membrane</keyword>
<evidence type="ECO:0000256" key="13">
    <source>
        <dbReference type="ARBA" id="ARBA00023316"/>
    </source>
</evidence>
<gene>
    <name evidence="16" type="primary">ftsW</name>
    <name evidence="17" type="ORF">SAMN04488079_10864</name>
</gene>
<dbReference type="GO" id="GO:0008360">
    <property type="term" value="P:regulation of cell shape"/>
    <property type="evidence" value="ECO:0007669"/>
    <property type="project" value="UniProtKB-KW"/>
</dbReference>
<evidence type="ECO:0000256" key="2">
    <source>
        <dbReference type="ARBA" id="ARBA00004752"/>
    </source>
</evidence>
<keyword evidence="13 16" id="KW-0961">Cell wall biogenesis/degradation</keyword>
<feature type="transmembrane region" description="Helical" evidence="16">
    <location>
        <begin position="107"/>
        <end position="127"/>
    </location>
</feature>
<feature type="transmembrane region" description="Helical" evidence="16">
    <location>
        <begin position="340"/>
        <end position="361"/>
    </location>
</feature>
<dbReference type="EC" id="2.4.99.28" evidence="16"/>
<dbReference type="Pfam" id="PF01098">
    <property type="entry name" value="FTSW_RODA_SPOVE"/>
    <property type="match status" value="1"/>
</dbReference>
<keyword evidence="5 16" id="KW-0328">Glycosyltransferase</keyword>
<dbReference type="STRING" id="45496.SAMN04488079_10864"/>
<dbReference type="GO" id="GO:0071555">
    <property type="term" value="P:cell wall organization"/>
    <property type="evidence" value="ECO:0007669"/>
    <property type="project" value="UniProtKB-KW"/>
</dbReference>
<keyword evidence="7 16" id="KW-0812">Transmembrane</keyword>
<evidence type="ECO:0000256" key="12">
    <source>
        <dbReference type="ARBA" id="ARBA00023306"/>
    </source>
</evidence>
<comment type="pathway">
    <text evidence="2 16">Cell wall biogenesis; peptidoglycan biosynthesis.</text>
</comment>
<feature type="transmembrane region" description="Helical" evidence="16">
    <location>
        <begin position="46"/>
        <end position="66"/>
    </location>
</feature>
<accession>A0A1I3YII0</accession>
<dbReference type="PANTHER" id="PTHR30474:SF2">
    <property type="entry name" value="PEPTIDOGLYCAN GLYCOSYLTRANSFERASE FTSW-RELATED"/>
    <property type="match status" value="1"/>
</dbReference>
<comment type="function">
    <text evidence="16">Peptidoglycan polymerase that is essential for cell division.</text>
</comment>
<keyword evidence="11 16" id="KW-0472">Membrane</keyword>
<proteinExistence type="inferred from homology"/>
<evidence type="ECO:0000256" key="8">
    <source>
        <dbReference type="ARBA" id="ARBA00022960"/>
    </source>
</evidence>
<dbReference type="NCBIfam" id="TIGR02614">
    <property type="entry name" value="ftsW"/>
    <property type="match status" value="1"/>
</dbReference>
<sequence length="379" mass="41193">MSDSSLQFDKSLLFATGALLFIGLVMVCSASITVADSRLEQPLYFFIRQFAFAMIGLAVAWAFISVRLAVWQRIAPQLLMAGVAMLIMVLIPGIGREVNGSSRWLPLGPVNLQVAELIKLFAIIYIADYLQRHHGQLHVSFLKVLAPLTLLGVAALLLLLQPDMGSMVVIMSTVLAMLFLGGARLDVFATLIGVMGLLFAMLVWIAPYRLERLQSFMDPWADPFGSGFQLTQALIAFGRGDWFGVGLGSSMQKLFYLPEAHTDFLYSIIAEELGLAGALTVIALFFVFIWRALAIGRAAEQAGQIFGAQIAYGIGIWLGLQACVNIGVNMGALPTKGLTLPLMSYGGSSLVIVCAAIALLFRVDMETRIPEKASARIRR</sequence>
<protein>
    <recommendedName>
        <fullName evidence="16">Probable peptidoglycan glycosyltransferase FtsW</fullName>
        <shortName evidence="16">PGT</shortName>
        <ecNumber evidence="16">2.4.99.28</ecNumber>
    </recommendedName>
    <alternativeName>
        <fullName evidence="16">Cell division protein FtsW</fullName>
    </alternativeName>
    <alternativeName>
        <fullName evidence="16">Cell wall polymerase</fullName>
    </alternativeName>
    <alternativeName>
        <fullName evidence="16">Peptidoglycan polymerase</fullName>
        <shortName evidence="16">PG polymerase</shortName>
    </alternativeName>
</protein>
<dbReference type="GO" id="GO:0008955">
    <property type="term" value="F:peptidoglycan glycosyltransferase activity"/>
    <property type="evidence" value="ECO:0007669"/>
    <property type="project" value="UniProtKB-UniRule"/>
</dbReference>
<evidence type="ECO:0000313" key="18">
    <source>
        <dbReference type="Proteomes" id="UP000198924"/>
    </source>
</evidence>
<evidence type="ECO:0000256" key="7">
    <source>
        <dbReference type="ARBA" id="ARBA00022692"/>
    </source>
</evidence>
<dbReference type="RefSeq" id="WP_091713382.1">
    <property type="nucleotide sequence ID" value="NZ_FOSH01000008.1"/>
</dbReference>
<keyword evidence="4 16" id="KW-0132">Cell division</keyword>
<dbReference type="GO" id="GO:0043093">
    <property type="term" value="P:FtsZ-dependent cytokinesis"/>
    <property type="evidence" value="ECO:0007669"/>
    <property type="project" value="UniProtKB-UniRule"/>
</dbReference>
<feature type="transmembrane region" description="Helical" evidence="16">
    <location>
        <begin position="187"/>
        <end position="207"/>
    </location>
</feature>
<feature type="transmembrane region" description="Helical" evidence="16">
    <location>
        <begin position="164"/>
        <end position="180"/>
    </location>
</feature>
<feature type="transmembrane region" description="Helical" evidence="16">
    <location>
        <begin position="139"/>
        <end position="158"/>
    </location>
</feature>
<dbReference type="PROSITE" id="PS00428">
    <property type="entry name" value="FTSW_RODA_SPOVE"/>
    <property type="match status" value="1"/>
</dbReference>
<evidence type="ECO:0000256" key="5">
    <source>
        <dbReference type="ARBA" id="ARBA00022676"/>
    </source>
</evidence>
<evidence type="ECO:0000256" key="16">
    <source>
        <dbReference type="HAMAP-Rule" id="MF_00913"/>
    </source>
</evidence>
<dbReference type="InterPro" id="IPR018365">
    <property type="entry name" value="Cell_cycle_FtsW-rel_CS"/>
</dbReference>
<evidence type="ECO:0000256" key="6">
    <source>
        <dbReference type="ARBA" id="ARBA00022679"/>
    </source>
</evidence>
<feature type="transmembrane region" description="Helical" evidence="16">
    <location>
        <begin position="273"/>
        <end position="293"/>
    </location>
</feature>
<evidence type="ECO:0000256" key="9">
    <source>
        <dbReference type="ARBA" id="ARBA00022984"/>
    </source>
</evidence>
<dbReference type="EMBL" id="FOSH01000008">
    <property type="protein sequence ID" value="SFK31149.1"/>
    <property type="molecule type" value="Genomic_DNA"/>
</dbReference>
<organism evidence="17 18">
    <name type="scientific">Methylophaga sulfidovorans</name>
    <dbReference type="NCBI Taxonomy" id="45496"/>
    <lineage>
        <taxon>Bacteria</taxon>
        <taxon>Pseudomonadati</taxon>
        <taxon>Pseudomonadota</taxon>
        <taxon>Gammaproteobacteria</taxon>
        <taxon>Thiotrichales</taxon>
        <taxon>Piscirickettsiaceae</taxon>
        <taxon>Methylophaga</taxon>
    </lineage>
</organism>
<feature type="transmembrane region" description="Helical" evidence="16">
    <location>
        <begin position="78"/>
        <end position="95"/>
    </location>
</feature>
<feature type="transmembrane region" description="Helical" evidence="16">
    <location>
        <begin position="305"/>
        <end position="328"/>
    </location>
</feature>
<dbReference type="GO" id="GO:0005886">
    <property type="term" value="C:plasma membrane"/>
    <property type="evidence" value="ECO:0007669"/>
    <property type="project" value="UniProtKB-SubCell"/>
</dbReference>
<dbReference type="Proteomes" id="UP000198924">
    <property type="component" value="Unassembled WGS sequence"/>
</dbReference>
<keyword evidence="8 16" id="KW-0133">Cell shape</keyword>
<dbReference type="InterPro" id="IPR013437">
    <property type="entry name" value="FtsW"/>
</dbReference>
<comment type="catalytic activity">
    <reaction evidence="15 16">
        <text>[GlcNAc-(1-&gt;4)-Mur2Ac(oyl-L-Ala-gamma-D-Glu-L-Lys-D-Ala-D-Ala)](n)-di-trans,octa-cis-undecaprenyl diphosphate + beta-D-GlcNAc-(1-&gt;4)-Mur2Ac(oyl-L-Ala-gamma-D-Glu-L-Lys-D-Ala-D-Ala)-di-trans,octa-cis-undecaprenyl diphosphate = [GlcNAc-(1-&gt;4)-Mur2Ac(oyl-L-Ala-gamma-D-Glu-L-Lys-D-Ala-D-Ala)](n+1)-di-trans,octa-cis-undecaprenyl diphosphate + di-trans,octa-cis-undecaprenyl diphosphate + H(+)</text>
        <dbReference type="Rhea" id="RHEA:23708"/>
        <dbReference type="Rhea" id="RHEA-COMP:9602"/>
        <dbReference type="Rhea" id="RHEA-COMP:9603"/>
        <dbReference type="ChEBI" id="CHEBI:15378"/>
        <dbReference type="ChEBI" id="CHEBI:58405"/>
        <dbReference type="ChEBI" id="CHEBI:60033"/>
        <dbReference type="ChEBI" id="CHEBI:78435"/>
        <dbReference type="EC" id="2.4.99.28"/>
    </reaction>
</comment>
<dbReference type="PANTHER" id="PTHR30474">
    <property type="entry name" value="CELL CYCLE PROTEIN"/>
    <property type="match status" value="1"/>
</dbReference>
<comment type="subcellular location">
    <subcellularLocation>
        <location evidence="16">Cell inner membrane</location>
        <topology evidence="16">Multi-pass membrane protein</topology>
    </subcellularLocation>
    <subcellularLocation>
        <location evidence="1">Cell membrane</location>
        <topology evidence="1">Multi-pass membrane protein</topology>
    </subcellularLocation>
    <text evidence="16">Localizes to the division septum.</text>
</comment>
<evidence type="ECO:0000256" key="11">
    <source>
        <dbReference type="ARBA" id="ARBA00023136"/>
    </source>
</evidence>
<evidence type="ECO:0000313" key="17">
    <source>
        <dbReference type="EMBL" id="SFK31149.1"/>
    </source>
</evidence>